<feature type="transmembrane region" description="Helical" evidence="2">
    <location>
        <begin position="85"/>
        <end position="102"/>
    </location>
</feature>
<reference evidence="4 5" key="1">
    <citation type="submission" date="2018-04" db="EMBL/GenBank/DDBJ databases">
        <title>Draft Genomic Sequencing Of Potential Extraintestinal Pathogenic Escherichia coli B8S56 Isolated from Retail Chicken Skin.</title>
        <authorList>
            <person name="Xu A."/>
            <person name="Tilman S."/>
            <person name="Wisser-Parker K."/>
            <person name="Scullen O.J."/>
            <person name="Sommers C."/>
        </authorList>
    </citation>
    <scope>NUCLEOTIDE SEQUENCE [LARGE SCALE GENOMIC DNA]</scope>
    <source>
        <strain evidence="4 5">B8S56</strain>
    </source>
</reference>
<organism evidence="4 5">
    <name type="scientific">Escherichia coli</name>
    <dbReference type="NCBI Taxonomy" id="562"/>
    <lineage>
        <taxon>Bacteria</taxon>
        <taxon>Pseudomonadati</taxon>
        <taxon>Pseudomonadota</taxon>
        <taxon>Gammaproteobacteria</taxon>
        <taxon>Enterobacterales</taxon>
        <taxon>Enterobacteriaceae</taxon>
        <taxon>Escherichia</taxon>
    </lineage>
</organism>
<gene>
    <name evidence="4" type="ORF">DD762_29255</name>
</gene>
<proteinExistence type="inferred from homology"/>
<evidence type="ECO:0000259" key="3">
    <source>
        <dbReference type="Pfam" id="PF01478"/>
    </source>
</evidence>
<dbReference type="GO" id="GO:0006465">
    <property type="term" value="P:signal peptide processing"/>
    <property type="evidence" value="ECO:0007669"/>
    <property type="project" value="TreeGrafter"/>
</dbReference>
<keyword evidence="2" id="KW-0812">Transmembrane</keyword>
<dbReference type="GO" id="GO:0004190">
    <property type="term" value="F:aspartic-type endopeptidase activity"/>
    <property type="evidence" value="ECO:0007669"/>
    <property type="project" value="InterPro"/>
</dbReference>
<evidence type="ECO:0000256" key="2">
    <source>
        <dbReference type="SAM" id="Phobius"/>
    </source>
</evidence>
<dbReference type="GO" id="GO:0005886">
    <property type="term" value="C:plasma membrane"/>
    <property type="evidence" value="ECO:0007669"/>
    <property type="project" value="TreeGrafter"/>
</dbReference>
<dbReference type="PANTHER" id="PTHR30487:SF0">
    <property type="entry name" value="PREPILIN LEADER PEPTIDASE_N-METHYLTRANSFERASE-RELATED"/>
    <property type="match status" value="1"/>
</dbReference>
<dbReference type="InterPro" id="IPR050882">
    <property type="entry name" value="Prepilin_peptidase/N-MTase"/>
</dbReference>
<sequence>MTLTDIAVCRLPRIFTLSLIVLGAAFRYSLEEFTYSLLNASLWFGMTYLLRQFFITAKGTEALGLGDVFLIAGIAMWTQPQHTPLLITAAASGAFLFILLFCRHRHQQALPFAPFLCASLYALTLLPDSVFRTSEIFT</sequence>
<dbReference type="Pfam" id="PF01478">
    <property type="entry name" value="Peptidase_A24"/>
    <property type="match status" value="1"/>
</dbReference>
<feature type="transmembrane region" description="Helical" evidence="2">
    <location>
        <begin position="7"/>
        <end position="27"/>
    </location>
</feature>
<evidence type="ECO:0000313" key="5">
    <source>
        <dbReference type="Proteomes" id="UP000245761"/>
    </source>
</evidence>
<feature type="transmembrane region" description="Helical" evidence="2">
    <location>
        <begin position="33"/>
        <end position="50"/>
    </location>
</feature>
<feature type="transmembrane region" description="Helical" evidence="2">
    <location>
        <begin position="109"/>
        <end position="126"/>
    </location>
</feature>
<evidence type="ECO:0000313" key="4">
    <source>
        <dbReference type="EMBL" id="PWH48566.1"/>
    </source>
</evidence>
<dbReference type="EMBL" id="QEMT01000172">
    <property type="protein sequence ID" value="PWH48566.1"/>
    <property type="molecule type" value="Genomic_DNA"/>
</dbReference>
<name>A0A2U2UC39_ECOLX</name>
<dbReference type="Gene3D" id="1.20.120.1220">
    <property type="match status" value="1"/>
</dbReference>
<feature type="transmembrane region" description="Helical" evidence="2">
    <location>
        <begin position="62"/>
        <end position="79"/>
    </location>
</feature>
<protein>
    <submittedName>
        <fullName evidence="4">Prepilin peptidase</fullName>
    </submittedName>
</protein>
<evidence type="ECO:0000256" key="1">
    <source>
        <dbReference type="ARBA" id="ARBA00005801"/>
    </source>
</evidence>
<dbReference type="InterPro" id="IPR000045">
    <property type="entry name" value="Prepilin_IV_endopep_pep"/>
</dbReference>
<keyword evidence="2" id="KW-0472">Membrane</keyword>
<keyword evidence="2" id="KW-1133">Transmembrane helix</keyword>
<comment type="similarity">
    <text evidence="1">Belongs to the peptidase A24 family.</text>
</comment>
<dbReference type="PANTHER" id="PTHR30487">
    <property type="entry name" value="TYPE 4 PREPILIN-LIKE PROTEINS LEADER PEPTIDE-PROCESSING ENZYME"/>
    <property type="match status" value="1"/>
</dbReference>
<comment type="caution">
    <text evidence="4">The sequence shown here is derived from an EMBL/GenBank/DDBJ whole genome shotgun (WGS) entry which is preliminary data.</text>
</comment>
<feature type="domain" description="Prepilin type IV endopeptidase peptidase" evidence="3">
    <location>
        <begin position="2"/>
        <end position="97"/>
    </location>
</feature>
<accession>A0A2U2UC39</accession>
<dbReference type="Proteomes" id="UP000245761">
    <property type="component" value="Unassembled WGS sequence"/>
</dbReference>
<dbReference type="AlphaFoldDB" id="A0A2U2UC39"/>